<dbReference type="Proteomes" id="UP000654075">
    <property type="component" value="Unassembled WGS sequence"/>
</dbReference>
<evidence type="ECO:0000256" key="1">
    <source>
        <dbReference type="SAM" id="MobiDB-lite"/>
    </source>
</evidence>
<dbReference type="AlphaFoldDB" id="A0A813EUF1"/>
<accession>A0A813EUF1</accession>
<evidence type="ECO:0000313" key="2">
    <source>
        <dbReference type="EMBL" id="CAE8603955.1"/>
    </source>
</evidence>
<feature type="region of interest" description="Disordered" evidence="1">
    <location>
        <begin position="1"/>
        <end position="64"/>
    </location>
</feature>
<dbReference type="EMBL" id="CAJNNV010015904">
    <property type="protein sequence ID" value="CAE8603955.1"/>
    <property type="molecule type" value="Genomic_DNA"/>
</dbReference>
<feature type="non-terminal residue" evidence="2">
    <location>
        <position position="1"/>
    </location>
</feature>
<reference evidence="2" key="1">
    <citation type="submission" date="2021-02" db="EMBL/GenBank/DDBJ databases">
        <authorList>
            <person name="Dougan E. K."/>
            <person name="Rhodes N."/>
            <person name="Thang M."/>
            <person name="Chan C."/>
        </authorList>
    </citation>
    <scope>NUCLEOTIDE SEQUENCE</scope>
</reference>
<feature type="non-terminal residue" evidence="2">
    <location>
        <position position="64"/>
    </location>
</feature>
<name>A0A813EUF1_POLGL</name>
<feature type="compositionally biased region" description="Basic and acidic residues" evidence="1">
    <location>
        <begin position="38"/>
        <end position="64"/>
    </location>
</feature>
<comment type="caution">
    <text evidence="2">The sequence shown here is derived from an EMBL/GenBank/DDBJ whole genome shotgun (WGS) entry which is preliminary data.</text>
</comment>
<proteinExistence type="predicted"/>
<gene>
    <name evidence="2" type="ORF">PGLA1383_LOCUS22150</name>
</gene>
<feature type="compositionally biased region" description="Basic and acidic residues" evidence="1">
    <location>
        <begin position="22"/>
        <end position="31"/>
    </location>
</feature>
<organism evidence="2 3">
    <name type="scientific">Polarella glacialis</name>
    <name type="common">Dinoflagellate</name>
    <dbReference type="NCBI Taxonomy" id="89957"/>
    <lineage>
        <taxon>Eukaryota</taxon>
        <taxon>Sar</taxon>
        <taxon>Alveolata</taxon>
        <taxon>Dinophyceae</taxon>
        <taxon>Suessiales</taxon>
        <taxon>Suessiaceae</taxon>
        <taxon>Polarella</taxon>
    </lineage>
</organism>
<evidence type="ECO:0000313" key="3">
    <source>
        <dbReference type="Proteomes" id="UP000654075"/>
    </source>
</evidence>
<sequence length="64" mass="7146">APKVVKKVAVAKEEVQPAEEDKDLRKRKAEETTPAAEEPPKKDAKVEEVVEEKDAPADKRPQLK</sequence>
<keyword evidence="3" id="KW-1185">Reference proteome</keyword>
<protein>
    <submittedName>
        <fullName evidence="2">Uncharacterized protein</fullName>
    </submittedName>
</protein>